<keyword evidence="5" id="KW-0560">Oxidoreductase</keyword>
<dbReference type="EC" id="1.14.19.-" evidence="5"/>
<name>A0ABT2MNT4_9CYAN</name>
<keyword evidence="3" id="KW-1133">Transmembrane helix</keyword>
<evidence type="ECO:0000256" key="1">
    <source>
        <dbReference type="ARBA" id="ARBA00001954"/>
    </source>
</evidence>
<dbReference type="Pfam" id="PF00487">
    <property type="entry name" value="FA_desaturase"/>
    <property type="match status" value="1"/>
</dbReference>
<dbReference type="Proteomes" id="UP001525890">
    <property type="component" value="Unassembled WGS sequence"/>
</dbReference>
<comment type="cofactor">
    <cofactor evidence="1">
        <name>Fe(2+)</name>
        <dbReference type="ChEBI" id="CHEBI:29033"/>
    </cofactor>
</comment>
<evidence type="ECO:0000256" key="3">
    <source>
        <dbReference type="SAM" id="Phobius"/>
    </source>
</evidence>
<keyword evidence="3" id="KW-0812">Transmembrane</keyword>
<accession>A0ABT2MNT4</accession>
<dbReference type="EMBL" id="JAMXFF010000010">
    <property type="protein sequence ID" value="MCT7966416.1"/>
    <property type="molecule type" value="Genomic_DNA"/>
</dbReference>
<organism evidence="5 6">
    <name type="scientific">Laspinema palackyanum D2a</name>
    <dbReference type="NCBI Taxonomy" id="2953684"/>
    <lineage>
        <taxon>Bacteria</taxon>
        <taxon>Bacillati</taxon>
        <taxon>Cyanobacteriota</taxon>
        <taxon>Cyanophyceae</taxon>
        <taxon>Oscillatoriophycideae</taxon>
        <taxon>Oscillatoriales</taxon>
        <taxon>Laspinemataceae</taxon>
        <taxon>Laspinema</taxon>
        <taxon>Laspinema palackyanum</taxon>
    </lineage>
</organism>
<gene>
    <name evidence="5" type="ORF">NG799_08735</name>
</gene>
<protein>
    <submittedName>
        <fullName evidence="5">Fatty acid desaturase</fullName>
        <ecNumber evidence="5">1.14.19.-</ecNumber>
    </submittedName>
</protein>
<comment type="caution">
    <text evidence="5">The sequence shown here is derived from an EMBL/GenBank/DDBJ whole genome shotgun (WGS) entry which is preliminary data.</text>
</comment>
<reference evidence="5 6" key="1">
    <citation type="journal article" date="2022" name="Front. Microbiol.">
        <title>High genomic differentiation and limited gene flow indicate recent cryptic speciation within the genus Laspinema (cyanobacteria).</title>
        <authorList>
            <person name="Stanojkovic A."/>
            <person name="Skoupy S."/>
            <person name="Skaloud P."/>
            <person name="Dvorak P."/>
        </authorList>
    </citation>
    <scope>NUCLEOTIDE SEQUENCE [LARGE SCALE GENOMIC DNA]</scope>
    <source>
        <strain evidence="5 6">D2a</strain>
    </source>
</reference>
<feature type="domain" description="Fatty acid desaturase" evidence="4">
    <location>
        <begin position="87"/>
        <end position="159"/>
    </location>
</feature>
<evidence type="ECO:0000256" key="2">
    <source>
        <dbReference type="ARBA" id="ARBA00008749"/>
    </source>
</evidence>
<dbReference type="InterPro" id="IPR005804">
    <property type="entry name" value="FA_desaturase_dom"/>
</dbReference>
<dbReference type="GO" id="GO:0016491">
    <property type="term" value="F:oxidoreductase activity"/>
    <property type="evidence" value="ECO:0007669"/>
    <property type="project" value="UniProtKB-KW"/>
</dbReference>
<evidence type="ECO:0000313" key="6">
    <source>
        <dbReference type="Proteomes" id="UP001525890"/>
    </source>
</evidence>
<keyword evidence="3" id="KW-0472">Membrane</keyword>
<evidence type="ECO:0000313" key="5">
    <source>
        <dbReference type="EMBL" id="MCT7966416.1"/>
    </source>
</evidence>
<sequence>MTHKHQTAQVREKLARLGLFWPKPLYHLLQEGITWLTGKPYWGQQTLLNQTPWIHLATACLSLFGGAAVAWAIATSSPVFWVLLPIPWLFVVGAARKLQTNISHQCVHFNFSRNKIADRIFGELISTVLLSQDFGAYRRDHIEDHHGKNFATTEDPDAVFLLELGFSPGMRDDDP</sequence>
<proteinExistence type="inferred from homology"/>
<keyword evidence="6" id="KW-1185">Reference proteome</keyword>
<feature type="transmembrane region" description="Helical" evidence="3">
    <location>
        <begin position="53"/>
        <end position="73"/>
    </location>
</feature>
<feature type="transmembrane region" description="Helical" evidence="3">
    <location>
        <begin position="79"/>
        <end position="95"/>
    </location>
</feature>
<evidence type="ECO:0000259" key="4">
    <source>
        <dbReference type="Pfam" id="PF00487"/>
    </source>
</evidence>
<dbReference type="RefSeq" id="WP_368006061.1">
    <property type="nucleotide sequence ID" value="NZ_JAMXFF010000010.1"/>
</dbReference>
<comment type="similarity">
    <text evidence="2">Belongs to the fatty acid desaturase type 2 family.</text>
</comment>